<dbReference type="OMA" id="YTHFKDD"/>
<dbReference type="PANTHER" id="PTHR31605:SF0">
    <property type="entry name" value="GLYCEROL-3-PHOSPHATE O-ACYLTRANSFERASE 1"/>
    <property type="match status" value="1"/>
</dbReference>
<proteinExistence type="predicted"/>
<evidence type="ECO:0000313" key="4">
    <source>
        <dbReference type="EMBL" id="CRG84764.1"/>
    </source>
</evidence>
<dbReference type="GO" id="GO:0004366">
    <property type="term" value="F:glycerol-3-phosphate O-acyltransferase activity"/>
    <property type="evidence" value="ECO:0007669"/>
    <property type="project" value="TreeGrafter"/>
</dbReference>
<name>A0A0U1LNI7_TALIS</name>
<gene>
    <name evidence="4" type="ORF">PISL3812_01965</name>
</gene>
<dbReference type="CDD" id="cd07992">
    <property type="entry name" value="LPLAT_AAK14816-like"/>
    <property type="match status" value="1"/>
</dbReference>
<dbReference type="SMART" id="SM00563">
    <property type="entry name" value="PlsC"/>
    <property type="match status" value="1"/>
</dbReference>
<reference evidence="4 5" key="1">
    <citation type="submission" date="2015-04" db="EMBL/GenBank/DDBJ databases">
        <authorList>
            <person name="Syromyatnikov M.Y."/>
            <person name="Popov V.N."/>
        </authorList>
    </citation>
    <scope>NUCLEOTIDE SEQUENCE [LARGE SCALE GENOMIC DNA]</scope>
    <source>
        <strain evidence="4">WF-38-12</strain>
    </source>
</reference>
<feature type="domain" description="Phospholipid/glycerol acyltransferase" evidence="3">
    <location>
        <begin position="48"/>
        <end position="285"/>
    </location>
</feature>
<feature type="region of interest" description="Disordered" evidence="1">
    <location>
        <begin position="612"/>
        <end position="739"/>
    </location>
</feature>
<feature type="compositionally biased region" description="Low complexity" evidence="1">
    <location>
        <begin position="671"/>
        <end position="680"/>
    </location>
</feature>
<dbReference type="EMBL" id="CVMT01000002">
    <property type="protein sequence ID" value="CRG84764.1"/>
    <property type="molecule type" value="Genomic_DNA"/>
</dbReference>
<dbReference type="InterPro" id="IPR002123">
    <property type="entry name" value="Plipid/glycerol_acylTrfase"/>
</dbReference>
<dbReference type="AlphaFoldDB" id="A0A0U1LNI7"/>
<dbReference type="GO" id="GO:0008654">
    <property type="term" value="P:phospholipid biosynthetic process"/>
    <property type="evidence" value="ECO:0007669"/>
    <property type="project" value="TreeGrafter"/>
</dbReference>
<keyword evidence="2" id="KW-1133">Transmembrane helix</keyword>
<keyword evidence="2" id="KW-0472">Membrane</keyword>
<dbReference type="Proteomes" id="UP000054383">
    <property type="component" value="Unassembled WGS sequence"/>
</dbReference>
<evidence type="ECO:0000313" key="5">
    <source>
        <dbReference type="Proteomes" id="UP000054383"/>
    </source>
</evidence>
<dbReference type="GO" id="GO:0016287">
    <property type="term" value="F:glycerone-phosphate O-acyltransferase activity"/>
    <property type="evidence" value="ECO:0007669"/>
    <property type="project" value="TreeGrafter"/>
</dbReference>
<keyword evidence="4" id="KW-0808">Transferase</keyword>
<evidence type="ECO:0000259" key="3">
    <source>
        <dbReference type="SMART" id="SM00563"/>
    </source>
</evidence>
<feature type="compositionally biased region" description="Basic and acidic residues" evidence="1">
    <location>
        <begin position="612"/>
        <end position="636"/>
    </location>
</feature>
<keyword evidence="4" id="KW-0012">Acyltransferase</keyword>
<dbReference type="OrthoDB" id="2427554at2759"/>
<dbReference type="InterPro" id="IPR052744">
    <property type="entry name" value="GPAT/DAPAT"/>
</dbReference>
<protein>
    <submittedName>
        <fullName evidence="4">Glycerol-3-phosphate O-acyltransferase / dihydroxyacetone phosphate acyltransferase</fullName>
    </submittedName>
</protein>
<sequence length="739" mass="82210">MANQQYIPPQIGWMYDLVLWTFSVLIDLFFREVHPRGSWKVPKRGPLIIVAAPHANQFVDSLILMRVIRTEVRRRISWLIAEKSFKRKFIGLLSRGIGAVPVSRAMDNMKAGAGTIFLPDPVNEPTLLRGYGTKFDGPGFEPEGTIHLPTINENSYSATIAEIRGPEELVLKKPVKEKDALYQLTGRNDITDDGKFTGTASENGSSDFQGSKFKVAPHVDQTAVYKAVFGRLSHGGCIGIFPEGGSHDRPELLPLKAGVAIMALGSLAENPDSGLKIVPCGMNYFHAHKFRSRAVVEFGNPIDIPPELVEKYKRGERREAVGELLDTIYHSLLSVTVNGPDYKTLMVVQAARRLYNTKGKKLPLPMVVELNRRLIQGYTHFKDDPRIIKLENSIGNYNKQLRFLGLRDHQVEYAKFSIIQVLFTLVYRLSKLTLLAVGTLPGLILFAPVFIATKSISRKKSKEALAASTVKLQGRDVMATWKLLVALAFAPAVYAFYTALFTYWTYRNRIQGYVPEFVPLWAMILLGMVLFPTITFAALRIGEVGMDIVKSLRPLILSLNPSSANTLVKLRIRREELSHEVTEVINTLGPSLFPDFDSARIVADPFRDDSGHAVNVEEAKEDGESRPSSRKRDSYRTQEPLPRNESFHNLANIGFFSTRPPSRSGSGGASGATSAGVTGAFLTAPSALDSSEGLDEISKRIRGAMRERGQERRRRSEDMSWDMASTGSVTPPEEDMKEK</sequence>
<organism evidence="4 5">
    <name type="scientific">Talaromyces islandicus</name>
    <name type="common">Penicillium islandicum</name>
    <dbReference type="NCBI Taxonomy" id="28573"/>
    <lineage>
        <taxon>Eukaryota</taxon>
        <taxon>Fungi</taxon>
        <taxon>Dikarya</taxon>
        <taxon>Ascomycota</taxon>
        <taxon>Pezizomycotina</taxon>
        <taxon>Eurotiomycetes</taxon>
        <taxon>Eurotiomycetidae</taxon>
        <taxon>Eurotiales</taxon>
        <taxon>Trichocomaceae</taxon>
        <taxon>Talaromyces</taxon>
        <taxon>Talaromyces sect. Islandici</taxon>
    </lineage>
</organism>
<keyword evidence="5" id="KW-1185">Reference proteome</keyword>
<feature type="compositionally biased region" description="Basic and acidic residues" evidence="1">
    <location>
        <begin position="696"/>
        <end position="718"/>
    </location>
</feature>
<feature type="transmembrane region" description="Helical" evidence="2">
    <location>
        <begin position="483"/>
        <end position="506"/>
    </location>
</feature>
<feature type="transmembrane region" description="Helical" evidence="2">
    <location>
        <begin position="518"/>
        <end position="539"/>
    </location>
</feature>
<dbReference type="STRING" id="28573.A0A0U1LNI7"/>
<dbReference type="PANTHER" id="PTHR31605">
    <property type="entry name" value="GLYCEROL-3-PHOSPHATE O-ACYLTRANSFERASE 1"/>
    <property type="match status" value="1"/>
</dbReference>
<keyword evidence="2" id="KW-0812">Transmembrane</keyword>
<feature type="transmembrane region" description="Helical" evidence="2">
    <location>
        <begin position="433"/>
        <end position="452"/>
    </location>
</feature>
<accession>A0A0U1LNI7</accession>
<evidence type="ECO:0000256" key="1">
    <source>
        <dbReference type="SAM" id="MobiDB-lite"/>
    </source>
</evidence>
<dbReference type="SUPFAM" id="SSF69593">
    <property type="entry name" value="Glycerol-3-phosphate (1)-acyltransferase"/>
    <property type="match status" value="2"/>
</dbReference>
<evidence type="ECO:0000256" key="2">
    <source>
        <dbReference type="SAM" id="Phobius"/>
    </source>
</evidence>